<evidence type="ECO:0000313" key="2">
    <source>
        <dbReference type="Proteomes" id="UP001476798"/>
    </source>
</evidence>
<sequence>MGMTRLNRHHCTPFGWCCNTEFFIQDTSCVHSSCDLSTRDLFTPKQNRSSLSTLVFQFPTDGKGAGTAPTPVMLTGTHGTYTMITMHTVITHIDNITMTRRSAIMMMEAAQTSMSTLIPQLPHPSCPFLAVTI</sequence>
<evidence type="ECO:0000313" key="1">
    <source>
        <dbReference type="EMBL" id="MEQ2176137.1"/>
    </source>
</evidence>
<comment type="caution">
    <text evidence="1">The sequence shown here is derived from an EMBL/GenBank/DDBJ whole genome shotgun (WGS) entry which is preliminary data.</text>
</comment>
<accession>A0ABV0NXJ4</accession>
<dbReference type="EMBL" id="JAHRIO010052850">
    <property type="protein sequence ID" value="MEQ2176137.1"/>
    <property type="molecule type" value="Genomic_DNA"/>
</dbReference>
<name>A0ABV0NXJ4_9TELE</name>
<keyword evidence="2" id="KW-1185">Reference proteome</keyword>
<organism evidence="1 2">
    <name type="scientific">Goodea atripinnis</name>
    <dbReference type="NCBI Taxonomy" id="208336"/>
    <lineage>
        <taxon>Eukaryota</taxon>
        <taxon>Metazoa</taxon>
        <taxon>Chordata</taxon>
        <taxon>Craniata</taxon>
        <taxon>Vertebrata</taxon>
        <taxon>Euteleostomi</taxon>
        <taxon>Actinopterygii</taxon>
        <taxon>Neopterygii</taxon>
        <taxon>Teleostei</taxon>
        <taxon>Neoteleostei</taxon>
        <taxon>Acanthomorphata</taxon>
        <taxon>Ovalentaria</taxon>
        <taxon>Atherinomorphae</taxon>
        <taxon>Cyprinodontiformes</taxon>
        <taxon>Goodeidae</taxon>
        <taxon>Goodea</taxon>
    </lineage>
</organism>
<gene>
    <name evidence="1" type="ORF">GOODEAATRI_024989</name>
</gene>
<proteinExistence type="predicted"/>
<protein>
    <submittedName>
        <fullName evidence="1">Uncharacterized protein</fullName>
    </submittedName>
</protein>
<reference evidence="1 2" key="1">
    <citation type="submission" date="2021-06" db="EMBL/GenBank/DDBJ databases">
        <authorList>
            <person name="Palmer J.M."/>
        </authorList>
    </citation>
    <scope>NUCLEOTIDE SEQUENCE [LARGE SCALE GENOMIC DNA]</scope>
    <source>
        <strain evidence="1 2">GA_2019</strain>
        <tissue evidence="1">Muscle</tissue>
    </source>
</reference>
<dbReference type="Proteomes" id="UP001476798">
    <property type="component" value="Unassembled WGS sequence"/>
</dbReference>